<dbReference type="RefSeq" id="WP_271635009.1">
    <property type="nucleotide sequence ID" value="NZ_CP094970.1"/>
</dbReference>
<dbReference type="Pfam" id="PF20537">
    <property type="entry name" value="DUF6752"/>
    <property type="match status" value="1"/>
</dbReference>
<keyword evidence="1" id="KW-0175">Coiled coil</keyword>
<evidence type="ECO:0000259" key="2">
    <source>
        <dbReference type="Pfam" id="PF20537"/>
    </source>
</evidence>
<protein>
    <recommendedName>
        <fullName evidence="2">DUF6752 domain-containing protein</fullName>
    </recommendedName>
</protein>
<dbReference type="InterPro" id="IPR046640">
    <property type="entry name" value="DUF6752"/>
</dbReference>
<reference evidence="3" key="1">
    <citation type="submission" date="2022-01" db="EMBL/GenBank/DDBJ databases">
        <title>Nocardioidaceae gen. sp. A5X3R13.</title>
        <authorList>
            <person name="Lopez Marin M.A."/>
            <person name="Uhlik O."/>
        </authorList>
    </citation>
    <scope>NUCLEOTIDE SEQUENCE</scope>
    <source>
        <strain evidence="3">A5X3R13</strain>
    </source>
</reference>
<accession>A0AA46TJ26</accession>
<dbReference type="AlphaFoldDB" id="A0AA46TJ26"/>
<dbReference type="KEGG" id="sgrg:L0C25_03525"/>
<feature type="domain" description="DUF6752" evidence="2">
    <location>
        <begin position="32"/>
        <end position="85"/>
    </location>
</feature>
<organism evidence="3 4">
    <name type="scientific">Solicola gregarius</name>
    <dbReference type="NCBI Taxonomy" id="2908642"/>
    <lineage>
        <taxon>Bacteria</taxon>
        <taxon>Bacillati</taxon>
        <taxon>Actinomycetota</taxon>
        <taxon>Actinomycetes</taxon>
        <taxon>Propionibacteriales</taxon>
        <taxon>Nocardioidaceae</taxon>
        <taxon>Solicola</taxon>
    </lineage>
</organism>
<feature type="coiled-coil region" evidence="1">
    <location>
        <begin position="21"/>
        <end position="58"/>
    </location>
</feature>
<dbReference type="Proteomes" id="UP001164390">
    <property type="component" value="Chromosome"/>
</dbReference>
<dbReference type="EMBL" id="CP094970">
    <property type="protein sequence ID" value="UYM06156.1"/>
    <property type="molecule type" value="Genomic_DNA"/>
</dbReference>
<gene>
    <name evidence="3" type="ORF">L0C25_03525</name>
</gene>
<sequence>MGEVRKRLGAVKRRIVPTDEGDDLVQRVESMRQRIAVLEREVQENRELNRRLAELTDVVTELLIPLADRDDDSVHELLDKYRAQL</sequence>
<evidence type="ECO:0000313" key="4">
    <source>
        <dbReference type="Proteomes" id="UP001164390"/>
    </source>
</evidence>
<name>A0AA46TJ26_9ACTN</name>
<keyword evidence="4" id="KW-1185">Reference proteome</keyword>
<proteinExistence type="predicted"/>
<evidence type="ECO:0000256" key="1">
    <source>
        <dbReference type="SAM" id="Coils"/>
    </source>
</evidence>
<evidence type="ECO:0000313" key="3">
    <source>
        <dbReference type="EMBL" id="UYM06156.1"/>
    </source>
</evidence>